<reference evidence="2" key="1">
    <citation type="thesis" date="2020" institute="ProQuest LLC" country="789 East Eisenhower Parkway, Ann Arbor, MI, USA">
        <title>Comparative Genomics and Chromosome Evolution.</title>
        <authorList>
            <person name="Mudd A.B."/>
        </authorList>
    </citation>
    <scope>NUCLEOTIDE SEQUENCE</scope>
    <source>
        <strain evidence="2">237g6f4</strain>
        <tissue evidence="2">Blood</tissue>
    </source>
</reference>
<keyword evidence="1" id="KW-0812">Transmembrane</keyword>
<dbReference type="AlphaFoldDB" id="A0AAV7CEQ2"/>
<gene>
    <name evidence="2" type="ORF">GDO81_008138</name>
</gene>
<keyword evidence="1" id="KW-0472">Membrane</keyword>
<sequence length="65" mass="7684">MSLVLEVHKRIYFARQIPRRQNTLLWLVLWCPLLELSWLLLLFALLALARPLFCSSMRFAQAVTL</sequence>
<organism evidence="2 3">
    <name type="scientific">Engystomops pustulosus</name>
    <name type="common">Tungara frog</name>
    <name type="synonym">Physalaemus pustulosus</name>
    <dbReference type="NCBI Taxonomy" id="76066"/>
    <lineage>
        <taxon>Eukaryota</taxon>
        <taxon>Metazoa</taxon>
        <taxon>Chordata</taxon>
        <taxon>Craniata</taxon>
        <taxon>Vertebrata</taxon>
        <taxon>Euteleostomi</taxon>
        <taxon>Amphibia</taxon>
        <taxon>Batrachia</taxon>
        <taxon>Anura</taxon>
        <taxon>Neobatrachia</taxon>
        <taxon>Hyloidea</taxon>
        <taxon>Leptodactylidae</taxon>
        <taxon>Leiuperinae</taxon>
        <taxon>Engystomops</taxon>
    </lineage>
</organism>
<evidence type="ECO:0000313" key="2">
    <source>
        <dbReference type="EMBL" id="KAG8582617.1"/>
    </source>
</evidence>
<name>A0AAV7CEQ2_ENGPU</name>
<feature type="transmembrane region" description="Helical" evidence="1">
    <location>
        <begin position="24"/>
        <end position="49"/>
    </location>
</feature>
<protein>
    <submittedName>
        <fullName evidence="2">Uncharacterized protein</fullName>
    </submittedName>
</protein>
<accession>A0AAV7CEQ2</accession>
<comment type="caution">
    <text evidence="2">The sequence shown here is derived from an EMBL/GenBank/DDBJ whole genome shotgun (WGS) entry which is preliminary data.</text>
</comment>
<keyword evidence="1" id="KW-1133">Transmembrane helix</keyword>
<evidence type="ECO:0000256" key="1">
    <source>
        <dbReference type="SAM" id="Phobius"/>
    </source>
</evidence>
<keyword evidence="3" id="KW-1185">Reference proteome</keyword>
<evidence type="ECO:0000313" key="3">
    <source>
        <dbReference type="Proteomes" id="UP000824782"/>
    </source>
</evidence>
<dbReference type="Proteomes" id="UP000824782">
    <property type="component" value="Unassembled WGS sequence"/>
</dbReference>
<proteinExistence type="predicted"/>
<dbReference type="EMBL" id="WNYA01000003">
    <property type="protein sequence ID" value="KAG8582617.1"/>
    <property type="molecule type" value="Genomic_DNA"/>
</dbReference>